<evidence type="ECO:0000256" key="6">
    <source>
        <dbReference type="ARBA" id="ARBA00022918"/>
    </source>
</evidence>
<keyword evidence="2" id="KW-0548">Nucleotidyltransferase</keyword>
<evidence type="ECO:0000313" key="9">
    <source>
        <dbReference type="Proteomes" id="UP001497516"/>
    </source>
</evidence>
<dbReference type="PANTHER" id="PTHR35046">
    <property type="entry name" value="ZINC KNUCKLE (CCHC-TYPE) FAMILY PROTEIN"/>
    <property type="match status" value="1"/>
</dbReference>
<evidence type="ECO:0000313" key="8">
    <source>
        <dbReference type="EMBL" id="CAL1381488.1"/>
    </source>
</evidence>
<dbReference type="EMBL" id="OZ034817">
    <property type="protein sequence ID" value="CAL1381488.1"/>
    <property type="molecule type" value="Genomic_DNA"/>
</dbReference>
<feature type="domain" description="Reverse transcriptase RNase H-like" evidence="7">
    <location>
        <begin position="6"/>
        <end position="105"/>
    </location>
</feature>
<sequence length="140" mass="16402">MLMLPDFTKTFGVECDASGLGIGAVLMQQKKPIAYFSKKLSAATLNYPTYDKELYALVRALETWQHYLWPKEFVIHTDHESLQYLKSQHKLNKRHARWVEFIESFPYVIKYKQGKENVVVDALSRRYTLITTMDAKYLGF</sequence>
<keyword evidence="9" id="KW-1185">Reference proteome</keyword>
<dbReference type="GO" id="GO:0003964">
    <property type="term" value="F:RNA-directed DNA polymerase activity"/>
    <property type="evidence" value="ECO:0007669"/>
    <property type="project" value="UniProtKB-KW"/>
</dbReference>
<evidence type="ECO:0000259" key="7">
    <source>
        <dbReference type="Pfam" id="PF17917"/>
    </source>
</evidence>
<evidence type="ECO:0000256" key="4">
    <source>
        <dbReference type="ARBA" id="ARBA00022759"/>
    </source>
</evidence>
<proteinExistence type="predicted"/>
<gene>
    <name evidence="8" type="ORF">LTRI10_LOCUS22865</name>
</gene>
<evidence type="ECO:0000256" key="5">
    <source>
        <dbReference type="ARBA" id="ARBA00022801"/>
    </source>
</evidence>
<protein>
    <recommendedName>
        <fullName evidence="7">Reverse transcriptase RNase H-like domain-containing protein</fullName>
    </recommendedName>
</protein>
<keyword evidence="6" id="KW-0695">RNA-directed DNA polymerase</keyword>
<dbReference type="FunFam" id="3.10.20.370:FF:000001">
    <property type="entry name" value="Retrovirus-related Pol polyprotein from transposon 17.6-like protein"/>
    <property type="match status" value="1"/>
</dbReference>
<keyword evidence="1" id="KW-0808">Transferase</keyword>
<reference evidence="8 9" key="1">
    <citation type="submission" date="2024-04" db="EMBL/GenBank/DDBJ databases">
        <authorList>
            <person name="Fracassetti M."/>
        </authorList>
    </citation>
    <scope>NUCLEOTIDE SEQUENCE [LARGE SCALE GENOMIC DNA]</scope>
</reference>
<evidence type="ECO:0000256" key="2">
    <source>
        <dbReference type="ARBA" id="ARBA00022695"/>
    </source>
</evidence>
<evidence type="ECO:0000256" key="3">
    <source>
        <dbReference type="ARBA" id="ARBA00022722"/>
    </source>
</evidence>
<organism evidence="8 9">
    <name type="scientific">Linum trigynum</name>
    <dbReference type="NCBI Taxonomy" id="586398"/>
    <lineage>
        <taxon>Eukaryota</taxon>
        <taxon>Viridiplantae</taxon>
        <taxon>Streptophyta</taxon>
        <taxon>Embryophyta</taxon>
        <taxon>Tracheophyta</taxon>
        <taxon>Spermatophyta</taxon>
        <taxon>Magnoliopsida</taxon>
        <taxon>eudicotyledons</taxon>
        <taxon>Gunneridae</taxon>
        <taxon>Pentapetalae</taxon>
        <taxon>rosids</taxon>
        <taxon>fabids</taxon>
        <taxon>Malpighiales</taxon>
        <taxon>Linaceae</taxon>
        <taxon>Linum</taxon>
    </lineage>
</organism>
<keyword evidence="3" id="KW-0540">Nuclease</keyword>
<dbReference type="GO" id="GO:0004519">
    <property type="term" value="F:endonuclease activity"/>
    <property type="evidence" value="ECO:0007669"/>
    <property type="project" value="UniProtKB-KW"/>
</dbReference>
<dbReference type="Proteomes" id="UP001497516">
    <property type="component" value="Chromosome 4"/>
</dbReference>
<dbReference type="GO" id="GO:0016787">
    <property type="term" value="F:hydrolase activity"/>
    <property type="evidence" value="ECO:0007669"/>
    <property type="project" value="UniProtKB-KW"/>
</dbReference>
<dbReference type="AlphaFoldDB" id="A0AAV2E731"/>
<accession>A0AAV2E731</accession>
<evidence type="ECO:0000256" key="1">
    <source>
        <dbReference type="ARBA" id="ARBA00022679"/>
    </source>
</evidence>
<name>A0AAV2E731_9ROSI</name>
<dbReference type="CDD" id="cd09274">
    <property type="entry name" value="RNase_HI_RT_Ty3"/>
    <property type="match status" value="1"/>
</dbReference>
<keyword evidence="4" id="KW-0255">Endonuclease</keyword>
<dbReference type="InterPro" id="IPR041373">
    <property type="entry name" value="RT_RNaseH"/>
</dbReference>
<keyword evidence="5" id="KW-0378">Hydrolase</keyword>
<dbReference type="Pfam" id="PF17917">
    <property type="entry name" value="RT_RNaseH"/>
    <property type="match status" value="1"/>
</dbReference>
<dbReference type="SUPFAM" id="SSF56672">
    <property type="entry name" value="DNA/RNA polymerases"/>
    <property type="match status" value="1"/>
</dbReference>
<dbReference type="PANTHER" id="PTHR35046:SF9">
    <property type="entry name" value="RNA-DIRECTED DNA POLYMERASE"/>
    <property type="match status" value="1"/>
</dbReference>
<dbReference type="Gene3D" id="3.10.20.370">
    <property type="match status" value="1"/>
</dbReference>
<dbReference type="InterPro" id="IPR043502">
    <property type="entry name" value="DNA/RNA_pol_sf"/>
</dbReference>